<dbReference type="InterPro" id="IPR035093">
    <property type="entry name" value="RelE/ParE_toxin_dom_sf"/>
</dbReference>
<dbReference type="PANTHER" id="PTHR40266:SF2">
    <property type="entry name" value="TOXIN HIGB-1"/>
    <property type="match status" value="1"/>
</dbReference>
<sequence>MPIQSFKCKDTEKVFCNLPVPKFAQFRTAIERKLQQLDNAVTLDSLRTPAGNHLKALAGNRQGQHSIRVNKRYRVCFIWGAAGPEEVEVVDYHS</sequence>
<dbReference type="PANTHER" id="PTHR40266">
    <property type="entry name" value="TOXIN HIGB-1"/>
    <property type="match status" value="1"/>
</dbReference>
<evidence type="ECO:0008006" key="3">
    <source>
        <dbReference type="Google" id="ProtNLM"/>
    </source>
</evidence>
<dbReference type="Proteomes" id="UP000433309">
    <property type="component" value="Unassembled WGS sequence"/>
</dbReference>
<accession>A0A6I2LCC7</accession>
<evidence type="ECO:0000313" key="2">
    <source>
        <dbReference type="Proteomes" id="UP000433309"/>
    </source>
</evidence>
<gene>
    <name evidence="1" type="ORF">GJ699_28350</name>
</gene>
<evidence type="ECO:0000313" key="1">
    <source>
        <dbReference type="EMBL" id="MRW93909.1"/>
    </source>
</evidence>
<dbReference type="Pfam" id="PF05015">
    <property type="entry name" value="HigB-like_toxin"/>
    <property type="match status" value="1"/>
</dbReference>
<proteinExistence type="predicted"/>
<name>A0A6I2LCC7_9BURK</name>
<comment type="caution">
    <text evidence="1">The sequence shown here is derived from an EMBL/GenBank/DDBJ whole genome shotgun (WGS) entry which is preliminary data.</text>
</comment>
<dbReference type="RefSeq" id="WP_154382777.1">
    <property type="nucleotide sequence ID" value="NZ_WKJK01000020.1"/>
</dbReference>
<organism evidence="1 2">
    <name type="scientific">Duganella guangzhouensis</name>
    <dbReference type="NCBI Taxonomy" id="2666084"/>
    <lineage>
        <taxon>Bacteria</taxon>
        <taxon>Pseudomonadati</taxon>
        <taxon>Pseudomonadota</taxon>
        <taxon>Betaproteobacteria</taxon>
        <taxon>Burkholderiales</taxon>
        <taxon>Oxalobacteraceae</taxon>
        <taxon>Telluria group</taxon>
        <taxon>Duganella</taxon>
    </lineage>
</organism>
<dbReference type="AlphaFoldDB" id="A0A6I2LCC7"/>
<dbReference type="Gene3D" id="3.30.2310.20">
    <property type="entry name" value="RelE-like"/>
    <property type="match status" value="1"/>
</dbReference>
<keyword evidence="2" id="KW-1185">Reference proteome</keyword>
<dbReference type="EMBL" id="WKJK01000020">
    <property type="protein sequence ID" value="MRW93909.1"/>
    <property type="molecule type" value="Genomic_DNA"/>
</dbReference>
<dbReference type="SUPFAM" id="SSF143011">
    <property type="entry name" value="RelE-like"/>
    <property type="match status" value="1"/>
</dbReference>
<protein>
    <recommendedName>
        <fullName evidence="3">Excinuclease ABC subunit A</fullName>
    </recommendedName>
</protein>
<reference evidence="1 2" key="1">
    <citation type="submission" date="2019-11" db="EMBL/GenBank/DDBJ databases">
        <title>Novel species isolated from a subtropical stream in China.</title>
        <authorList>
            <person name="Lu H."/>
        </authorList>
    </citation>
    <scope>NUCLEOTIDE SEQUENCE [LARGE SCALE GENOMIC DNA]</scope>
    <source>
        <strain evidence="1 2">FT80W</strain>
    </source>
</reference>
<dbReference type="InterPro" id="IPR007711">
    <property type="entry name" value="HigB-1"/>
</dbReference>